<dbReference type="EMBL" id="CAHR02000005">
    <property type="protein sequence ID" value="CCG80669.1"/>
    <property type="molecule type" value="Genomic_DNA"/>
</dbReference>
<dbReference type="SUPFAM" id="SSF52313">
    <property type="entry name" value="Ribosomal protein S2"/>
    <property type="match status" value="1"/>
</dbReference>
<dbReference type="OrthoDB" id="2320368at2759"/>
<evidence type="ECO:0000313" key="6">
    <source>
        <dbReference type="EMBL" id="CCG80669.1"/>
    </source>
</evidence>
<keyword evidence="2 4" id="KW-0689">Ribosomal protein</keyword>
<dbReference type="GO" id="GO:0006412">
    <property type="term" value="P:translation"/>
    <property type="evidence" value="ECO:0007669"/>
    <property type="project" value="InterPro"/>
</dbReference>
<evidence type="ECO:0000256" key="5">
    <source>
        <dbReference type="SAM" id="MobiDB-lite"/>
    </source>
</evidence>
<keyword evidence="7" id="KW-1185">Reference proteome</keyword>
<evidence type="ECO:0000256" key="4">
    <source>
        <dbReference type="RuleBase" id="RU003631"/>
    </source>
</evidence>
<evidence type="ECO:0000256" key="3">
    <source>
        <dbReference type="ARBA" id="ARBA00023274"/>
    </source>
</evidence>
<dbReference type="InterPro" id="IPR018130">
    <property type="entry name" value="Ribosomal_uS2_CS"/>
</dbReference>
<dbReference type="PROSITE" id="PS00963">
    <property type="entry name" value="RIBOSOMAL_S2_2"/>
    <property type="match status" value="1"/>
</dbReference>
<feature type="compositionally biased region" description="Low complexity" evidence="5">
    <location>
        <begin position="77"/>
        <end position="90"/>
    </location>
</feature>
<comment type="similarity">
    <text evidence="1 4">Belongs to the universal ribosomal protein uS2 family.</text>
</comment>
<dbReference type="InterPro" id="IPR005706">
    <property type="entry name" value="Ribosomal_uS2_bac/mit/plastid"/>
</dbReference>
<feature type="region of interest" description="Disordered" evidence="5">
    <location>
        <begin position="71"/>
        <end position="96"/>
    </location>
</feature>
<dbReference type="NCBIfam" id="TIGR01011">
    <property type="entry name" value="rpsB_bact"/>
    <property type="match status" value="1"/>
</dbReference>
<evidence type="ECO:0000256" key="2">
    <source>
        <dbReference type="ARBA" id="ARBA00022980"/>
    </source>
</evidence>
<protein>
    <submittedName>
        <fullName evidence="6">40S ribosomal protein mrp4</fullName>
    </submittedName>
</protein>
<organism evidence="6 7">
    <name type="scientific">Taphrina deformans (strain PYCC 5710 / ATCC 11124 / CBS 356.35 / IMI 108563 / JCM 9778 / NBRC 8474)</name>
    <name type="common">Peach leaf curl fungus</name>
    <name type="synonym">Lalaria deformans</name>
    <dbReference type="NCBI Taxonomy" id="1097556"/>
    <lineage>
        <taxon>Eukaryota</taxon>
        <taxon>Fungi</taxon>
        <taxon>Dikarya</taxon>
        <taxon>Ascomycota</taxon>
        <taxon>Taphrinomycotina</taxon>
        <taxon>Taphrinomycetes</taxon>
        <taxon>Taphrinales</taxon>
        <taxon>Taphrinaceae</taxon>
        <taxon>Taphrina</taxon>
    </lineage>
</organism>
<dbReference type="AlphaFoldDB" id="R4X6F3"/>
<dbReference type="PRINTS" id="PR00395">
    <property type="entry name" value="RIBOSOMALS2"/>
</dbReference>
<evidence type="ECO:0000313" key="7">
    <source>
        <dbReference type="Proteomes" id="UP000013776"/>
    </source>
</evidence>
<comment type="caution">
    <text evidence="6">The sequence shown here is derived from an EMBL/GenBank/DDBJ whole genome shotgun (WGS) entry which is preliminary data.</text>
</comment>
<dbReference type="Pfam" id="PF00318">
    <property type="entry name" value="Ribosomal_S2"/>
    <property type="match status" value="1"/>
</dbReference>
<keyword evidence="3 4" id="KW-0687">Ribonucleoprotein</keyword>
<dbReference type="CDD" id="cd01425">
    <property type="entry name" value="RPS2"/>
    <property type="match status" value="1"/>
</dbReference>
<sequence length="346" mass="38264">MANGRIWLRPLHSYGHCCRKPGYTALQHTRTIVTITEDQPASTDLDDILDSFDSVSSERDIEQFRTHTDLKEFVEQSSTPRTGSSSSLSEIELRRRRDRTTTKLENIGSEIKQTYAPRQNLNDPPEISAVGIPALVASQAHLGHSTALWNPLTQPFIYGIRNGIHILNLDLTLSHLRRAAEVVKGVAQNDGNILFVGTRPGQKRSVVEAAKRANGYHVFERWVPGTITNGKQVVGHGNVKSLVTKHRQNRSPTSNPHLPPNSVIPDLVIVLNPLENRNLLKECAKGRVPTIGIIDTDVDPRLVTYSIPANDDSIRCTSLLVGVLSRAAALGRAQMVVPDWEQIESV</sequence>
<dbReference type="PROSITE" id="PS00962">
    <property type="entry name" value="RIBOSOMAL_S2_1"/>
    <property type="match status" value="1"/>
</dbReference>
<dbReference type="VEuPathDB" id="FungiDB:TAPDE_000205"/>
<dbReference type="PANTHER" id="PTHR12534">
    <property type="entry name" value="30S RIBOSOMAL PROTEIN S2 PROKARYOTIC AND ORGANELLAR"/>
    <property type="match status" value="1"/>
</dbReference>
<dbReference type="GO" id="GO:0003735">
    <property type="term" value="F:structural constituent of ribosome"/>
    <property type="evidence" value="ECO:0007669"/>
    <property type="project" value="InterPro"/>
</dbReference>
<dbReference type="InterPro" id="IPR001865">
    <property type="entry name" value="Ribosomal_uS2"/>
</dbReference>
<dbReference type="HAMAP" id="MF_00291_B">
    <property type="entry name" value="Ribosomal_uS2_B"/>
    <property type="match status" value="1"/>
</dbReference>
<gene>
    <name evidence="6" type="ORF">TAPDE_000205</name>
</gene>
<dbReference type="PANTHER" id="PTHR12534:SF0">
    <property type="entry name" value="SMALL RIBOSOMAL SUBUNIT PROTEIN US2M"/>
    <property type="match status" value="1"/>
</dbReference>
<dbReference type="InterPro" id="IPR023591">
    <property type="entry name" value="Ribosomal_uS2_flav_dom_sf"/>
</dbReference>
<reference evidence="6 7" key="1">
    <citation type="journal article" date="2013" name="MBio">
        <title>Genome sequencing of the plant pathogen Taphrina deformans, the causal agent of peach leaf curl.</title>
        <authorList>
            <person name="Cisse O.H."/>
            <person name="Almeida J.M.G.C.F."/>
            <person name="Fonseca A."/>
            <person name="Kumar A.A."/>
            <person name="Salojaervi J."/>
            <person name="Overmyer K."/>
            <person name="Hauser P.M."/>
            <person name="Pagni M."/>
        </authorList>
    </citation>
    <scope>NUCLEOTIDE SEQUENCE [LARGE SCALE GENOMIC DNA]</scope>
    <source>
        <strain evidence="7">PYCC 5710 / ATCC 11124 / CBS 356.35 / IMI 108563 / JCM 9778 / NBRC 8474</strain>
    </source>
</reference>
<name>R4X6F3_TAPDE</name>
<dbReference type="eggNOG" id="KOG0832">
    <property type="taxonomic scope" value="Eukaryota"/>
</dbReference>
<accession>R4X6F3</accession>
<proteinExistence type="inferred from homology"/>
<evidence type="ECO:0000256" key="1">
    <source>
        <dbReference type="ARBA" id="ARBA00006242"/>
    </source>
</evidence>
<dbReference type="GO" id="GO:0005763">
    <property type="term" value="C:mitochondrial small ribosomal subunit"/>
    <property type="evidence" value="ECO:0007669"/>
    <property type="project" value="TreeGrafter"/>
</dbReference>
<dbReference type="Proteomes" id="UP000013776">
    <property type="component" value="Unassembled WGS sequence"/>
</dbReference>
<dbReference type="Gene3D" id="3.40.50.10490">
    <property type="entry name" value="Glucose-6-phosphate isomerase like protein, domain 1"/>
    <property type="match status" value="1"/>
</dbReference>
<dbReference type="STRING" id="1097556.R4X6F3"/>